<feature type="region of interest" description="Disordered" evidence="1">
    <location>
        <begin position="99"/>
        <end position="126"/>
    </location>
</feature>
<evidence type="ECO:0000256" key="1">
    <source>
        <dbReference type="SAM" id="MobiDB-lite"/>
    </source>
</evidence>
<keyword evidence="4" id="KW-1185">Reference proteome</keyword>
<name>T1F8T9_HELRO</name>
<dbReference type="EMBL" id="KB096830">
    <property type="protein sequence ID" value="ESO01054.1"/>
    <property type="molecule type" value="Genomic_DNA"/>
</dbReference>
<organism evidence="3 4">
    <name type="scientific">Helobdella robusta</name>
    <name type="common">Californian leech</name>
    <dbReference type="NCBI Taxonomy" id="6412"/>
    <lineage>
        <taxon>Eukaryota</taxon>
        <taxon>Metazoa</taxon>
        <taxon>Spiralia</taxon>
        <taxon>Lophotrochozoa</taxon>
        <taxon>Annelida</taxon>
        <taxon>Clitellata</taxon>
        <taxon>Hirudinea</taxon>
        <taxon>Rhynchobdellida</taxon>
        <taxon>Glossiphoniidae</taxon>
        <taxon>Helobdella</taxon>
    </lineage>
</organism>
<reference evidence="3" key="3">
    <citation type="submission" date="2015-06" db="UniProtKB">
        <authorList>
            <consortium name="EnsemblMetazoa"/>
        </authorList>
    </citation>
    <scope>IDENTIFICATION</scope>
</reference>
<dbReference type="GeneID" id="20205238"/>
<dbReference type="InParanoid" id="T1F8T9"/>
<accession>T1F8T9</accession>
<dbReference type="KEGG" id="hro:HELRODRAFT_175081"/>
<dbReference type="EMBL" id="AMQM01005138">
    <property type="status" value="NOT_ANNOTATED_CDS"/>
    <property type="molecule type" value="Genomic_DNA"/>
</dbReference>
<reference evidence="4" key="1">
    <citation type="submission" date="2012-12" db="EMBL/GenBank/DDBJ databases">
        <authorList>
            <person name="Hellsten U."/>
            <person name="Grimwood J."/>
            <person name="Chapman J.A."/>
            <person name="Shapiro H."/>
            <person name="Aerts A."/>
            <person name="Otillar R.P."/>
            <person name="Terry A.Y."/>
            <person name="Boore J.L."/>
            <person name="Simakov O."/>
            <person name="Marletaz F."/>
            <person name="Cho S.-J."/>
            <person name="Edsinger-Gonzales E."/>
            <person name="Havlak P."/>
            <person name="Kuo D.-H."/>
            <person name="Larsson T."/>
            <person name="Lv J."/>
            <person name="Arendt D."/>
            <person name="Savage R."/>
            <person name="Osoegawa K."/>
            <person name="de Jong P."/>
            <person name="Lindberg D.R."/>
            <person name="Seaver E.C."/>
            <person name="Weisblat D.A."/>
            <person name="Putnam N.H."/>
            <person name="Grigoriev I.V."/>
            <person name="Rokhsar D.S."/>
        </authorList>
    </citation>
    <scope>NUCLEOTIDE SEQUENCE</scope>
</reference>
<feature type="compositionally biased region" description="Low complexity" evidence="1">
    <location>
        <begin position="8"/>
        <end position="32"/>
    </location>
</feature>
<dbReference type="RefSeq" id="XP_009020766.1">
    <property type="nucleotide sequence ID" value="XM_009022518.1"/>
</dbReference>
<sequence>MLKINHINVSHDNNTNNKNDSNSNINNNNSNKYVNNLHNTICSSNNNVNDFDENSSYDRRKSRASLQFKPHMPYFESNHKLFNNVDNINISYNNHHYNNNSNDTNSKLIHSSSNHHNGEDSGKTHSCNLIQDKVNSSRRVLSTEYLSPSLRADQLPPSAAVSRKTSCCHGYIKFFQ</sequence>
<dbReference type="AlphaFoldDB" id="T1F8T9"/>
<dbReference type="HOGENOM" id="CLU_1526848_0_0_1"/>
<evidence type="ECO:0000313" key="4">
    <source>
        <dbReference type="Proteomes" id="UP000015101"/>
    </source>
</evidence>
<feature type="compositionally biased region" description="Polar residues" evidence="1">
    <location>
        <begin position="103"/>
        <end position="115"/>
    </location>
</feature>
<feature type="region of interest" description="Disordered" evidence="1">
    <location>
        <begin position="1"/>
        <end position="32"/>
    </location>
</feature>
<gene>
    <name evidence="3" type="primary">20205238</name>
    <name evidence="2" type="ORF">HELRODRAFT_175081</name>
</gene>
<dbReference type="EnsemblMetazoa" id="HelroT175081">
    <property type="protein sequence ID" value="HelroP175081"/>
    <property type="gene ID" value="HelroG175081"/>
</dbReference>
<dbReference type="Proteomes" id="UP000015101">
    <property type="component" value="Unassembled WGS sequence"/>
</dbReference>
<proteinExistence type="predicted"/>
<reference evidence="2 4" key="2">
    <citation type="journal article" date="2013" name="Nature">
        <title>Insights into bilaterian evolution from three spiralian genomes.</title>
        <authorList>
            <person name="Simakov O."/>
            <person name="Marletaz F."/>
            <person name="Cho S.J."/>
            <person name="Edsinger-Gonzales E."/>
            <person name="Havlak P."/>
            <person name="Hellsten U."/>
            <person name="Kuo D.H."/>
            <person name="Larsson T."/>
            <person name="Lv J."/>
            <person name="Arendt D."/>
            <person name="Savage R."/>
            <person name="Osoegawa K."/>
            <person name="de Jong P."/>
            <person name="Grimwood J."/>
            <person name="Chapman J.A."/>
            <person name="Shapiro H."/>
            <person name="Aerts A."/>
            <person name="Otillar R.P."/>
            <person name="Terry A.Y."/>
            <person name="Boore J.L."/>
            <person name="Grigoriev I.V."/>
            <person name="Lindberg D.R."/>
            <person name="Seaver E.C."/>
            <person name="Weisblat D.A."/>
            <person name="Putnam N.H."/>
            <person name="Rokhsar D.S."/>
        </authorList>
    </citation>
    <scope>NUCLEOTIDE SEQUENCE</scope>
</reference>
<dbReference type="CTD" id="20205238"/>
<evidence type="ECO:0000313" key="2">
    <source>
        <dbReference type="EMBL" id="ESO01054.1"/>
    </source>
</evidence>
<protein>
    <submittedName>
        <fullName evidence="2 3">Uncharacterized protein</fullName>
    </submittedName>
</protein>
<evidence type="ECO:0000313" key="3">
    <source>
        <dbReference type="EnsemblMetazoa" id="HelroP175081"/>
    </source>
</evidence>